<comment type="catalytic activity">
    <reaction evidence="1">
        <text>ATP + protein L-histidine = ADP + protein N-phospho-L-histidine.</text>
        <dbReference type="EC" id="2.7.13.3"/>
    </reaction>
</comment>
<keyword evidence="7" id="KW-0175">Coiled coil</keyword>
<keyword evidence="3" id="KW-0808">Transferase</keyword>
<feature type="domain" description="Histidine kinase" evidence="8">
    <location>
        <begin position="203"/>
        <end position="412"/>
    </location>
</feature>
<evidence type="ECO:0000256" key="1">
    <source>
        <dbReference type="ARBA" id="ARBA00000085"/>
    </source>
</evidence>
<dbReference type="Gene3D" id="3.30.450.20">
    <property type="entry name" value="PAS domain"/>
    <property type="match status" value="1"/>
</dbReference>
<evidence type="ECO:0000256" key="3">
    <source>
        <dbReference type="ARBA" id="ARBA00022679"/>
    </source>
</evidence>
<dbReference type="NCBIfam" id="TIGR00229">
    <property type="entry name" value="sensory_box"/>
    <property type="match status" value="1"/>
</dbReference>
<dbReference type="SMART" id="SM00091">
    <property type="entry name" value="PAS"/>
    <property type="match status" value="1"/>
</dbReference>
<evidence type="ECO:0000256" key="6">
    <source>
        <dbReference type="ARBA" id="ARBA00022840"/>
    </source>
</evidence>
<accession>A0ABD5X7E0</accession>
<evidence type="ECO:0000256" key="5">
    <source>
        <dbReference type="ARBA" id="ARBA00022777"/>
    </source>
</evidence>
<dbReference type="InterPro" id="IPR035965">
    <property type="entry name" value="PAS-like_dom_sf"/>
</dbReference>
<dbReference type="SUPFAM" id="SSF55874">
    <property type="entry name" value="ATPase domain of HSP90 chaperone/DNA topoisomerase II/histidine kinase"/>
    <property type="match status" value="1"/>
</dbReference>
<dbReference type="InterPro" id="IPR013767">
    <property type="entry name" value="PAS_fold"/>
</dbReference>
<evidence type="ECO:0000256" key="4">
    <source>
        <dbReference type="ARBA" id="ARBA00022741"/>
    </source>
</evidence>
<proteinExistence type="predicted"/>
<dbReference type="PROSITE" id="PS50113">
    <property type="entry name" value="PAC"/>
    <property type="match status" value="1"/>
</dbReference>
<dbReference type="PANTHER" id="PTHR44936:SF10">
    <property type="entry name" value="SENSOR PROTEIN RSTB"/>
    <property type="match status" value="1"/>
</dbReference>
<dbReference type="EMBL" id="JBHSZQ010000049">
    <property type="protein sequence ID" value="MFC7127125.1"/>
    <property type="molecule type" value="Genomic_DNA"/>
</dbReference>
<feature type="domain" description="PAS" evidence="9">
    <location>
        <begin position="75"/>
        <end position="120"/>
    </location>
</feature>
<protein>
    <recommendedName>
        <fullName evidence="2">histidine kinase</fullName>
        <ecNumber evidence="2">2.7.13.3</ecNumber>
    </recommendedName>
</protein>
<dbReference type="InterPro" id="IPR005467">
    <property type="entry name" value="His_kinase_dom"/>
</dbReference>
<evidence type="ECO:0000313" key="12">
    <source>
        <dbReference type="Proteomes" id="UP001596414"/>
    </source>
</evidence>
<name>A0ABD5X7E0_9EURY</name>
<feature type="domain" description="PAC" evidence="10">
    <location>
        <begin position="147"/>
        <end position="199"/>
    </location>
</feature>
<dbReference type="AlphaFoldDB" id="A0ABD5X7E0"/>
<dbReference type="PANTHER" id="PTHR44936">
    <property type="entry name" value="SENSOR PROTEIN CREC"/>
    <property type="match status" value="1"/>
</dbReference>
<dbReference type="InterPro" id="IPR000700">
    <property type="entry name" value="PAS-assoc_C"/>
</dbReference>
<dbReference type="CDD" id="cd00130">
    <property type="entry name" value="PAS"/>
    <property type="match status" value="1"/>
</dbReference>
<evidence type="ECO:0000259" key="10">
    <source>
        <dbReference type="PROSITE" id="PS50113"/>
    </source>
</evidence>
<dbReference type="EC" id="2.7.13.3" evidence="2"/>
<dbReference type="Pfam" id="PF02518">
    <property type="entry name" value="HATPase_c"/>
    <property type="match status" value="1"/>
</dbReference>
<evidence type="ECO:0000256" key="2">
    <source>
        <dbReference type="ARBA" id="ARBA00012438"/>
    </source>
</evidence>
<dbReference type="InterPro" id="IPR000014">
    <property type="entry name" value="PAS"/>
</dbReference>
<dbReference type="PROSITE" id="PS50112">
    <property type="entry name" value="PAS"/>
    <property type="match status" value="1"/>
</dbReference>
<keyword evidence="4" id="KW-0547">Nucleotide-binding</keyword>
<dbReference type="Gene3D" id="3.30.565.10">
    <property type="entry name" value="Histidine kinase-like ATPase, C-terminal domain"/>
    <property type="match status" value="1"/>
</dbReference>
<dbReference type="RefSeq" id="WP_267636741.1">
    <property type="nucleotide sequence ID" value="NZ_JAODIY010000005.1"/>
</dbReference>
<dbReference type="GO" id="GO:0005524">
    <property type="term" value="F:ATP binding"/>
    <property type="evidence" value="ECO:0007669"/>
    <property type="project" value="UniProtKB-KW"/>
</dbReference>
<comment type="caution">
    <text evidence="11">The sequence shown here is derived from an EMBL/GenBank/DDBJ whole genome shotgun (WGS) entry which is preliminary data.</text>
</comment>
<evidence type="ECO:0000313" key="11">
    <source>
        <dbReference type="EMBL" id="MFC7127125.1"/>
    </source>
</evidence>
<gene>
    <name evidence="11" type="ORF">ACFQJ7_14025</name>
</gene>
<organism evidence="11 12">
    <name type="scientific">Halovenus rubra</name>
    <dbReference type="NCBI Taxonomy" id="869890"/>
    <lineage>
        <taxon>Archaea</taxon>
        <taxon>Methanobacteriati</taxon>
        <taxon>Methanobacteriota</taxon>
        <taxon>Stenosarchaea group</taxon>
        <taxon>Halobacteria</taxon>
        <taxon>Halobacteriales</taxon>
        <taxon>Haloarculaceae</taxon>
        <taxon>Halovenus</taxon>
    </lineage>
</organism>
<evidence type="ECO:0000256" key="7">
    <source>
        <dbReference type="SAM" id="Coils"/>
    </source>
</evidence>
<dbReference type="Proteomes" id="UP001596414">
    <property type="component" value="Unassembled WGS sequence"/>
</dbReference>
<dbReference type="SMART" id="SM00387">
    <property type="entry name" value="HATPase_c"/>
    <property type="match status" value="1"/>
</dbReference>
<feature type="coiled-coil region" evidence="7">
    <location>
        <begin position="236"/>
        <end position="263"/>
    </location>
</feature>
<dbReference type="PROSITE" id="PS50109">
    <property type="entry name" value="HIS_KIN"/>
    <property type="match status" value="1"/>
</dbReference>
<dbReference type="InterPro" id="IPR050980">
    <property type="entry name" value="2C_sensor_his_kinase"/>
</dbReference>
<evidence type="ECO:0000259" key="9">
    <source>
        <dbReference type="PROSITE" id="PS50112"/>
    </source>
</evidence>
<dbReference type="SUPFAM" id="SSF55785">
    <property type="entry name" value="PYP-like sensor domain (PAS domain)"/>
    <property type="match status" value="1"/>
</dbReference>
<sequence>MSKHREQLVGALFDVLDTQGHSEAQQLLLKTYQSHATTDREELLDQLVADLVTILHRELTPQEEVDILTTTVEYVVNRFVSVIEVAPVAIVVVGDDGAIQLWNQGATRIFGWEESSVLGEFFVQLFQDTSDTVASSVSQLEEGEHLTGIETQCHHRDGSLLDVRLWAAPLYNHDDTFTGATFVISDISAQKQREQRLTVLNRVLRHNIRNDITVIQGHLELIADTIGKDNEHIETIERHLENVVSLSNRARQIEKLRDTEKEEALTTFSLDSVVDNRLTRLQQNWPAVHIDTPSQQPAPAVAHELLPYAIDNLLENAVEHNNSDPARIRVELSESSCNPATHISLVIEDNGPGLPDIEKKVLTAETETALSHSTGIGIWLTRWIIRSSGGSLHVDAGRFDGTRITIELRRPDCPGSYSE</sequence>
<evidence type="ECO:0000259" key="8">
    <source>
        <dbReference type="PROSITE" id="PS50109"/>
    </source>
</evidence>
<dbReference type="InterPro" id="IPR036890">
    <property type="entry name" value="HATPase_C_sf"/>
</dbReference>
<dbReference type="InterPro" id="IPR003594">
    <property type="entry name" value="HATPase_dom"/>
</dbReference>
<dbReference type="GO" id="GO:0004673">
    <property type="term" value="F:protein histidine kinase activity"/>
    <property type="evidence" value="ECO:0007669"/>
    <property type="project" value="UniProtKB-EC"/>
</dbReference>
<reference evidence="11 12" key="1">
    <citation type="journal article" date="2014" name="Int. J. Syst. Evol. Microbiol.">
        <title>Complete genome sequence of Corynebacterium casei LMG S-19264T (=DSM 44701T), isolated from a smear-ripened cheese.</title>
        <authorList>
            <consortium name="US DOE Joint Genome Institute (JGI-PGF)"/>
            <person name="Walter F."/>
            <person name="Albersmeier A."/>
            <person name="Kalinowski J."/>
            <person name="Ruckert C."/>
        </authorList>
    </citation>
    <scope>NUCLEOTIDE SEQUENCE [LARGE SCALE GENOMIC DNA]</scope>
    <source>
        <strain evidence="11 12">CGMCC 4.7215</strain>
    </source>
</reference>
<keyword evidence="5" id="KW-0418">Kinase</keyword>
<dbReference type="Pfam" id="PF00989">
    <property type="entry name" value="PAS"/>
    <property type="match status" value="1"/>
</dbReference>
<keyword evidence="6" id="KW-0067">ATP-binding</keyword>